<sequence>MIPELARRGFLRESAAAASEVACMARRGDSGMRSRRVGLA</sequence>
<gene>
    <name evidence="1" type="ORF">DB30_05548</name>
</gene>
<comment type="caution">
    <text evidence="1">The sequence shown here is derived from an EMBL/GenBank/DDBJ whole genome shotgun (WGS) entry which is preliminary data.</text>
</comment>
<accession>A0A0C2D107</accession>
<dbReference type="Proteomes" id="UP000031599">
    <property type="component" value="Unassembled WGS sequence"/>
</dbReference>
<proteinExistence type="predicted"/>
<evidence type="ECO:0000313" key="1">
    <source>
        <dbReference type="EMBL" id="KIG15525.1"/>
    </source>
</evidence>
<reference evidence="1 2" key="1">
    <citation type="submission" date="2014-12" db="EMBL/GenBank/DDBJ databases">
        <title>Genome assembly of Enhygromyxa salina DSM 15201.</title>
        <authorList>
            <person name="Sharma G."/>
            <person name="Subramanian S."/>
        </authorList>
    </citation>
    <scope>NUCLEOTIDE SEQUENCE [LARGE SCALE GENOMIC DNA]</scope>
    <source>
        <strain evidence="1 2">DSM 15201</strain>
    </source>
</reference>
<protein>
    <submittedName>
        <fullName evidence="1">Uncharacterized protein</fullName>
    </submittedName>
</protein>
<name>A0A0C2D107_9BACT</name>
<dbReference type="AlphaFoldDB" id="A0A0C2D107"/>
<evidence type="ECO:0000313" key="2">
    <source>
        <dbReference type="Proteomes" id="UP000031599"/>
    </source>
</evidence>
<dbReference type="EMBL" id="JMCC02000052">
    <property type="protein sequence ID" value="KIG15525.1"/>
    <property type="molecule type" value="Genomic_DNA"/>
</dbReference>
<organism evidence="1 2">
    <name type="scientific">Enhygromyxa salina</name>
    <dbReference type="NCBI Taxonomy" id="215803"/>
    <lineage>
        <taxon>Bacteria</taxon>
        <taxon>Pseudomonadati</taxon>
        <taxon>Myxococcota</taxon>
        <taxon>Polyangia</taxon>
        <taxon>Nannocystales</taxon>
        <taxon>Nannocystaceae</taxon>
        <taxon>Enhygromyxa</taxon>
    </lineage>
</organism>
<dbReference type="RefSeq" id="WP_276204368.1">
    <property type="nucleotide sequence ID" value="NZ_JMCC02000052.1"/>
</dbReference>